<comment type="caution">
    <text evidence="2">The sequence shown here is derived from an EMBL/GenBank/DDBJ whole genome shotgun (WGS) entry which is preliminary data.</text>
</comment>
<evidence type="ECO:0000256" key="1">
    <source>
        <dbReference type="SAM" id="MobiDB-lite"/>
    </source>
</evidence>
<dbReference type="EMBL" id="BAABIM010000005">
    <property type="protein sequence ID" value="GAA4698258.1"/>
    <property type="molecule type" value="Genomic_DNA"/>
</dbReference>
<sequence length="100" mass="11119">MSEKLTASETIQTLTGFEEIAIEAHMGVEIYSEGQAKPMRVMRALVFVQRMRDGDNAHEARKVAMEMPMRELQDHFAPELEEIDPDAPDTPEGKGNSASA</sequence>
<accession>A0ABP8X1K2</accession>
<name>A0ABP8X1K2_9ACTN</name>
<gene>
    <name evidence="2" type="ORF">GCM10023226_41020</name>
</gene>
<feature type="region of interest" description="Disordered" evidence="1">
    <location>
        <begin position="74"/>
        <end position="100"/>
    </location>
</feature>
<dbReference type="Proteomes" id="UP001500621">
    <property type="component" value="Unassembled WGS sequence"/>
</dbReference>
<evidence type="ECO:0000313" key="3">
    <source>
        <dbReference type="Proteomes" id="UP001500621"/>
    </source>
</evidence>
<proteinExistence type="predicted"/>
<organism evidence="2 3">
    <name type="scientific">Nocardioides nanhaiensis</name>
    <dbReference type="NCBI Taxonomy" id="1476871"/>
    <lineage>
        <taxon>Bacteria</taxon>
        <taxon>Bacillati</taxon>
        <taxon>Actinomycetota</taxon>
        <taxon>Actinomycetes</taxon>
        <taxon>Propionibacteriales</taxon>
        <taxon>Nocardioidaceae</taxon>
        <taxon>Nocardioides</taxon>
    </lineage>
</organism>
<feature type="compositionally biased region" description="Acidic residues" evidence="1">
    <location>
        <begin position="79"/>
        <end position="89"/>
    </location>
</feature>
<keyword evidence="3" id="KW-1185">Reference proteome</keyword>
<protein>
    <submittedName>
        <fullName evidence="2">Uncharacterized protein</fullName>
    </submittedName>
</protein>
<reference evidence="3" key="1">
    <citation type="journal article" date="2019" name="Int. J. Syst. Evol. Microbiol.">
        <title>The Global Catalogue of Microorganisms (GCM) 10K type strain sequencing project: providing services to taxonomists for standard genome sequencing and annotation.</title>
        <authorList>
            <consortium name="The Broad Institute Genomics Platform"/>
            <consortium name="The Broad Institute Genome Sequencing Center for Infectious Disease"/>
            <person name="Wu L."/>
            <person name="Ma J."/>
        </authorList>
    </citation>
    <scope>NUCLEOTIDE SEQUENCE [LARGE SCALE GENOMIC DNA]</scope>
    <source>
        <strain evidence="3">JCM 18127</strain>
    </source>
</reference>
<evidence type="ECO:0000313" key="2">
    <source>
        <dbReference type="EMBL" id="GAA4698258.1"/>
    </source>
</evidence>
<dbReference type="RefSeq" id="WP_345271768.1">
    <property type="nucleotide sequence ID" value="NZ_BAABIM010000005.1"/>
</dbReference>